<dbReference type="EMBL" id="BAAABV010000015">
    <property type="protein sequence ID" value="GAA0291010.1"/>
    <property type="molecule type" value="Genomic_DNA"/>
</dbReference>
<name>A0ABP3F2W1_9ACTN</name>
<accession>A0ABP3F2W1</accession>
<evidence type="ECO:0000313" key="1">
    <source>
        <dbReference type="EMBL" id="GAA0291010.1"/>
    </source>
</evidence>
<comment type="caution">
    <text evidence="1">The sequence shown here is derived from an EMBL/GenBank/DDBJ whole genome shotgun (WGS) entry which is preliminary data.</text>
</comment>
<gene>
    <name evidence="1" type="ORF">GCM10010302_31960</name>
</gene>
<organism evidence="1 2">
    <name type="scientific">Streptomyces polychromogenes</name>
    <dbReference type="NCBI Taxonomy" id="67342"/>
    <lineage>
        <taxon>Bacteria</taxon>
        <taxon>Bacillati</taxon>
        <taxon>Actinomycetota</taxon>
        <taxon>Actinomycetes</taxon>
        <taxon>Kitasatosporales</taxon>
        <taxon>Streptomycetaceae</taxon>
        <taxon>Streptomyces</taxon>
    </lineage>
</organism>
<keyword evidence="2" id="KW-1185">Reference proteome</keyword>
<proteinExistence type="predicted"/>
<reference evidence="2" key="1">
    <citation type="journal article" date="2019" name="Int. J. Syst. Evol. Microbiol.">
        <title>The Global Catalogue of Microorganisms (GCM) 10K type strain sequencing project: providing services to taxonomists for standard genome sequencing and annotation.</title>
        <authorList>
            <consortium name="The Broad Institute Genomics Platform"/>
            <consortium name="The Broad Institute Genome Sequencing Center for Infectious Disease"/>
            <person name="Wu L."/>
            <person name="Ma J."/>
        </authorList>
    </citation>
    <scope>NUCLEOTIDE SEQUENCE [LARGE SCALE GENOMIC DNA]</scope>
    <source>
        <strain evidence="2">JCM 4505</strain>
    </source>
</reference>
<dbReference type="RefSeq" id="WP_344158815.1">
    <property type="nucleotide sequence ID" value="NZ_BAAABV010000015.1"/>
</dbReference>
<dbReference type="Proteomes" id="UP001501867">
    <property type="component" value="Unassembled WGS sequence"/>
</dbReference>
<sequence>MASSVSDVLPNRAAPLLCGTYTAKTGSDLFSATAGLARVAARATVDMGHHNTAQQHFIQALRLARSADAVQTGAYVLATLSLHATSWAASPRPST</sequence>
<evidence type="ECO:0000313" key="2">
    <source>
        <dbReference type="Proteomes" id="UP001501867"/>
    </source>
</evidence>
<protein>
    <submittedName>
        <fullName evidence="1">Uncharacterized protein</fullName>
    </submittedName>
</protein>